<feature type="region of interest" description="Disordered" evidence="1">
    <location>
        <begin position="1"/>
        <end position="87"/>
    </location>
</feature>
<feature type="compositionally biased region" description="Basic and acidic residues" evidence="1">
    <location>
        <begin position="9"/>
        <end position="21"/>
    </location>
</feature>
<evidence type="ECO:0000256" key="1">
    <source>
        <dbReference type="SAM" id="MobiDB-lite"/>
    </source>
</evidence>
<reference evidence="2 3" key="1">
    <citation type="journal article" date="2018" name="Front. Plant Sci.">
        <title>Red Clover (Trifolium pratense) and Zigzag Clover (T. medium) - A Picture of Genomic Similarities and Differences.</title>
        <authorList>
            <person name="Dluhosova J."/>
            <person name="Istvanek J."/>
            <person name="Nedelnik J."/>
            <person name="Repkova J."/>
        </authorList>
    </citation>
    <scope>NUCLEOTIDE SEQUENCE [LARGE SCALE GENOMIC DNA]</scope>
    <source>
        <strain evidence="3">cv. 10/8</strain>
        <tissue evidence="2">Leaf</tissue>
    </source>
</reference>
<sequence length="87" mass="9632">MGKGKKILKNNEMKKTSEKKSKNIAASSKQTTKPSKGENSRTCRASPSLKEKQSQPPPKAQQEASSSESFGMDSDYAEFLLTYDENK</sequence>
<evidence type="ECO:0000313" key="3">
    <source>
        <dbReference type="Proteomes" id="UP000265520"/>
    </source>
</evidence>
<protein>
    <submittedName>
        <fullName evidence="2">Uncharacterized protein</fullName>
    </submittedName>
</protein>
<feature type="compositionally biased region" description="Polar residues" evidence="1">
    <location>
        <begin position="24"/>
        <end position="34"/>
    </location>
</feature>
<comment type="caution">
    <text evidence="2">The sequence shown here is derived from an EMBL/GenBank/DDBJ whole genome shotgun (WGS) entry which is preliminary data.</text>
</comment>
<dbReference type="EMBL" id="LXQA010163400">
    <property type="protein sequence ID" value="MCI28072.1"/>
    <property type="molecule type" value="Genomic_DNA"/>
</dbReference>
<feature type="non-terminal residue" evidence="2">
    <location>
        <position position="87"/>
    </location>
</feature>
<accession>A0A392QVZ9</accession>
<proteinExistence type="predicted"/>
<dbReference type="Proteomes" id="UP000265520">
    <property type="component" value="Unassembled WGS sequence"/>
</dbReference>
<keyword evidence="3" id="KW-1185">Reference proteome</keyword>
<dbReference type="AlphaFoldDB" id="A0A392QVZ9"/>
<organism evidence="2 3">
    <name type="scientific">Trifolium medium</name>
    <dbReference type="NCBI Taxonomy" id="97028"/>
    <lineage>
        <taxon>Eukaryota</taxon>
        <taxon>Viridiplantae</taxon>
        <taxon>Streptophyta</taxon>
        <taxon>Embryophyta</taxon>
        <taxon>Tracheophyta</taxon>
        <taxon>Spermatophyta</taxon>
        <taxon>Magnoliopsida</taxon>
        <taxon>eudicotyledons</taxon>
        <taxon>Gunneridae</taxon>
        <taxon>Pentapetalae</taxon>
        <taxon>rosids</taxon>
        <taxon>fabids</taxon>
        <taxon>Fabales</taxon>
        <taxon>Fabaceae</taxon>
        <taxon>Papilionoideae</taxon>
        <taxon>50 kb inversion clade</taxon>
        <taxon>NPAAA clade</taxon>
        <taxon>Hologalegina</taxon>
        <taxon>IRL clade</taxon>
        <taxon>Trifolieae</taxon>
        <taxon>Trifolium</taxon>
    </lineage>
</organism>
<name>A0A392QVZ9_9FABA</name>
<evidence type="ECO:0000313" key="2">
    <source>
        <dbReference type="EMBL" id="MCI28072.1"/>
    </source>
</evidence>